<dbReference type="InterPro" id="IPR007125">
    <property type="entry name" value="H2A/H2B/H3"/>
</dbReference>
<evidence type="ECO:0000313" key="4">
    <source>
        <dbReference type="Ensembl" id="ENSPTEP00000024538.1"/>
    </source>
</evidence>
<dbReference type="CDD" id="cd22910">
    <property type="entry name" value="HFD_H2B"/>
    <property type="match status" value="1"/>
</dbReference>
<name>A0A8C9LS18_9PRIM</name>
<accession>A0A8C9LS18</accession>
<comment type="similarity">
    <text evidence="1">Belongs to the histone H2B family.</text>
</comment>
<reference evidence="4" key="1">
    <citation type="submission" date="2025-08" db="UniProtKB">
        <authorList>
            <consortium name="Ensembl"/>
        </authorList>
    </citation>
    <scope>IDENTIFICATION</scope>
</reference>
<evidence type="ECO:0000313" key="5">
    <source>
        <dbReference type="Proteomes" id="UP000694416"/>
    </source>
</evidence>
<sequence length="178" mass="19917">MGDGACSELRSRHCTPARATEQDSPLLLAAASKMAEPSSEMTSDESMSTKEPKAANATTAHEQKNRRCHPNHRRDNFAAHFPRVLKLVHEGLSLSREAVDIINSFIHDILERIATKAGHLACYTKCATITSCETTIRLMLPWEMGKHAVSRGSKAVLRYTRSKYYCLQNTKKKLFKIS</sequence>
<dbReference type="Ensembl" id="ENSPTET00000034880.1">
    <property type="protein sequence ID" value="ENSPTEP00000024538.1"/>
    <property type="gene ID" value="ENSPTEG00000025001.1"/>
</dbReference>
<reference evidence="4" key="2">
    <citation type="submission" date="2025-09" db="UniProtKB">
        <authorList>
            <consortium name="Ensembl"/>
        </authorList>
    </citation>
    <scope>IDENTIFICATION</scope>
</reference>
<dbReference type="GO" id="GO:0003677">
    <property type="term" value="F:DNA binding"/>
    <property type="evidence" value="ECO:0007669"/>
    <property type="project" value="InterPro"/>
</dbReference>
<feature type="region of interest" description="Disordered" evidence="2">
    <location>
        <begin position="1"/>
        <end position="73"/>
    </location>
</feature>
<dbReference type="InterPro" id="IPR000558">
    <property type="entry name" value="Histone_H2B"/>
</dbReference>
<dbReference type="InterPro" id="IPR009072">
    <property type="entry name" value="Histone-fold"/>
</dbReference>
<dbReference type="AlphaFoldDB" id="A0A8C9LS18"/>
<organism evidence="4 5">
    <name type="scientific">Piliocolobus tephrosceles</name>
    <name type="common">Ugandan red Colobus</name>
    <dbReference type="NCBI Taxonomy" id="591936"/>
    <lineage>
        <taxon>Eukaryota</taxon>
        <taxon>Metazoa</taxon>
        <taxon>Chordata</taxon>
        <taxon>Craniata</taxon>
        <taxon>Vertebrata</taxon>
        <taxon>Euteleostomi</taxon>
        <taxon>Mammalia</taxon>
        <taxon>Eutheria</taxon>
        <taxon>Euarchontoglires</taxon>
        <taxon>Primates</taxon>
        <taxon>Haplorrhini</taxon>
        <taxon>Catarrhini</taxon>
        <taxon>Cercopithecidae</taxon>
        <taxon>Colobinae</taxon>
        <taxon>Piliocolobus</taxon>
    </lineage>
</organism>
<dbReference type="Proteomes" id="UP000694416">
    <property type="component" value="Unplaced"/>
</dbReference>
<keyword evidence="5" id="KW-1185">Reference proteome</keyword>
<dbReference type="GO" id="GO:0030527">
    <property type="term" value="F:structural constituent of chromatin"/>
    <property type="evidence" value="ECO:0007669"/>
    <property type="project" value="InterPro"/>
</dbReference>
<dbReference type="Gene3D" id="1.10.20.10">
    <property type="entry name" value="Histone, subunit A"/>
    <property type="match status" value="1"/>
</dbReference>
<protein>
    <recommendedName>
        <fullName evidence="3">Core Histone H2A/H2B/H3 domain-containing protein</fullName>
    </recommendedName>
</protein>
<evidence type="ECO:0000259" key="3">
    <source>
        <dbReference type="Pfam" id="PF00125"/>
    </source>
</evidence>
<feature type="domain" description="Core Histone H2A/H2B/H3" evidence="3">
    <location>
        <begin position="60"/>
        <end position="133"/>
    </location>
</feature>
<dbReference type="SMART" id="SM00427">
    <property type="entry name" value="H2B"/>
    <property type="match status" value="1"/>
</dbReference>
<dbReference type="Pfam" id="PF00125">
    <property type="entry name" value="Histone"/>
    <property type="match status" value="1"/>
</dbReference>
<dbReference type="PRINTS" id="PR00621">
    <property type="entry name" value="HISTONEH2B"/>
</dbReference>
<evidence type="ECO:0000256" key="2">
    <source>
        <dbReference type="SAM" id="MobiDB-lite"/>
    </source>
</evidence>
<dbReference type="GO" id="GO:0000786">
    <property type="term" value="C:nucleosome"/>
    <property type="evidence" value="ECO:0007669"/>
    <property type="project" value="InterPro"/>
</dbReference>
<proteinExistence type="inferred from homology"/>
<evidence type="ECO:0000256" key="1">
    <source>
        <dbReference type="ARBA" id="ARBA00006846"/>
    </source>
</evidence>
<dbReference type="SUPFAM" id="SSF47113">
    <property type="entry name" value="Histone-fold"/>
    <property type="match status" value="1"/>
</dbReference>
<dbReference type="GO" id="GO:0046982">
    <property type="term" value="F:protein heterodimerization activity"/>
    <property type="evidence" value="ECO:0007669"/>
    <property type="project" value="InterPro"/>
</dbReference>
<dbReference type="PANTHER" id="PTHR23428">
    <property type="entry name" value="HISTONE H2B"/>
    <property type="match status" value="1"/>
</dbReference>